<proteinExistence type="predicted"/>
<dbReference type="InterPro" id="IPR011042">
    <property type="entry name" value="6-blade_b-propeller_TolB-like"/>
</dbReference>
<dbReference type="InterPro" id="IPR032485">
    <property type="entry name" value="LRP1-like_beta_prop"/>
</dbReference>
<protein>
    <submittedName>
        <fullName evidence="3">DUF5050 domain-containing protein</fullName>
    </submittedName>
</protein>
<comment type="caution">
    <text evidence="3">The sequence shown here is derived from an EMBL/GenBank/DDBJ whole genome shotgun (WGS) entry which is preliminary data.</text>
</comment>
<accession>A0A2V5KD69</accession>
<feature type="chain" id="PRO_5038456898" evidence="1">
    <location>
        <begin position="27"/>
        <end position="485"/>
    </location>
</feature>
<organism evidence="3 4">
    <name type="scientific">Paenibacillus flagellatus</name>
    <dbReference type="NCBI Taxonomy" id="2211139"/>
    <lineage>
        <taxon>Bacteria</taxon>
        <taxon>Bacillati</taxon>
        <taxon>Bacillota</taxon>
        <taxon>Bacilli</taxon>
        <taxon>Bacillales</taxon>
        <taxon>Paenibacillaceae</taxon>
        <taxon>Paenibacillus</taxon>
    </lineage>
</organism>
<reference evidence="3 4" key="1">
    <citation type="submission" date="2018-05" db="EMBL/GenBank/DDBJ databases">
        <title>Paenibacillus flagellatus sp. nov., isolated from selenium mineral soil.</title>
        <authorList>
            <person name="Dai X."/>
        </authorList>
    </citation>
    <scope>NUCLEOTIDE SEQUENCE [LARGE SCALE GENOMIC DNA]</scope>
    <source>
        <strain evidence="3 4">DXL2</strain>
    </source>
</reference>
<dbReference type="AlphaFoldDB" id="A0A2V5KD69"/>
<dbReference type="PANTHER" id="PTHR32256">
    <property type="match status" value="1"/>
</dbReference>
<dbReference type="RefSeq" id="WP_110842456.1">
    <property type="nucleotide sequence ID" value="NZ_QJVJ01000011.1"/>
</dbReference>
<dbReference type="Proteomes" id="UP000247476">
    <property type="component" value="Unassembled WGS sequence"/>
</dbReference>
<dbReference type="InterPro" id="IPR053369">
    <property type="entry name" value="SrfA-induced_signal"/>
</dbReference>
<dbReference type="Pfam" id="PF16472">
    <property type="entry name" value="DUF5050"/>
    <property type="match status" value="1"/>
</dbReference>
<evidence type="ECO:0000313" key="4">
    <source>
        <dbReference type="Proteomes" id="UP000247476"/>
    </source>
</evidence>
<dbReference type="OrthoDB" id="61520at2"/>
<gene>
    <name evidence="3" type="ORF">DLM86_23200</name>
</gene>
<dbReference type="EMBL" id="QJVJ01000011">
    <property type="protein sequence ID" value="PYI51830.1"/>
    <property type="molecule type" value="Genomic_DNA"/>
</dbReference>
<keyword evidence="1" id="KW-0732">Signal</keyword>
<evidence type="ECO:0000313" key="3">
    <source>
        <dbReference type="EMBL" id="PYI51830.1"/>
    </source>
</evidence>
<feature type="domain" description="Prolow-density lipoprotein receptor-related protein 1-like beta-propeller" evidence="2">
    <location>
        <begin position="192"/>
        <end position="469"/>
    </location>
</feature>
<dbReference type="PANTHER" id="PTHR32256:SF17">
    <property type="entry name" value="EGF-LIKE DOMAIN-CONTAINING PROTEIN"/>
    <property type="match status" value="1"/>
</dbReference>
<dbReference type="Gene3D" id="2.120.10.30">
    <property type="entry name" value="TolB, C-terminal domain"/>
    <property type="match status" value="1"/>
</dbReference>
<evidence type="ECO:0000259" key="2">
    <source>
        <dbReference type="Pfam" id="PF16472"/>
    </source>
</evidence>
<name>A0A2V5KD69_9BACL</name>
<sequence>MSILKKSCLTAVILGLGAALSPSAGAAADSPAVRAAVSDYPVAVNGTVIDARHSEYPPLVYKGITYFPMTWSHTTALGLTVDWKADSGLSLTKTNVCAPFVQPLTNGVRTSEKSVAATVASFPVQVNGKPVSSAQEPYPILLFRNITYFPMTWTYTHDEFGWQTSWDDQRGFGIEACGGAANAQSKQADALNVANDGQLAVQGDWIYMNPARSNGGANRLVKVRKDGSEETKLSDDNPRNINVEGDWLYYTVSDPDRTELGGIYKMKTDGTERTRLSTVPAANLWVRDGWISYIHLTYVETEALGGGFYEPDGIRRMRTDGADDRELVAGRQLFNLFVDSGRLYFLMQDVDAGPRNLYAMRDDGTELVKLRDDVTEAAVIDGWVYYVQGGTKLRKASPDGSVDIPLYESGEWISSLHYREGWLYFINGSFGVHGSAFIDRLRIDGTGHARLLETRATAIYFVDRWLYYPKTVMFGDNKLERLEVE</sequence>
<keyword evidence="4" id="KW-1185">Reference proteome</keyword>
<dbReference type="SUPFAM" id="SSF69304">
    <property type="entry name" value="Tricorn protease N-terminal domain"/>
    <property type="match status" value="1"/>
</dbReference>
<evidence type="ECO:0000256" key="1">
    <source>
        <dbReference type="SAM" id="SignalP"/>
    </source>
</evidence>
<feature type="signal peptide" evidence="1">
    <location>
        <begin position="1"/>
        <end position="26"/>
    </location>
</feature>